<reference evidence="3" key="1">
    <citation type="journal article" date="2015" name="PLoS Genet.">
        <title>Genome Sequence and Transcriptome Analyses of Chrysochromulina tobin: Metabolic Tools for Enhanced Algal Fitness in the Prominent Order Prymnesiales (Haptophyceae).</title>
        <authorList>
            <person name="Hovde B.T."/>
            <person name="Deodato C.R."/>
            <person name="Hunsperger H.M."/>
            <person name="Ryken S.A."/>
            <person name="Yost W."/>
            <person name="Jha R.K."/>
            <person name="Patterson J."/>
            <person name="Monnat R.J. Jr."/>
            <person name="Barlow S.B."/>
            <person name="Starkenburg S.R."/>
            <person name="Cattolico R.A."/>
        </authorList>
    </citation>
    <scope>NUCLEOTIDE SEQUENCE</scope>
    <source>
        <strain evidence="3">CCMP291</strain>
    </source>
</reference>
<keyword evidence="3" id="KW-1185">Reference proteome</keyword>
<gene>
    <name evidence="2" type="ORF">Ctob_000114</name>
</gene>
<dbReference type="PANTHER" id="PTHR28229">
    <property type="entry name" value="TRANSLOCATION PROTEIN SEC66"/>
    <property type="match status" value="1"/>
</dbReference>
<dbReference type="InterPro" id="IPR018624">
    <property type="entry name" value="Sec66"/>
</dbReference>
<dbReference type="Proteomes" id="UP000037460">
    <property type="component" value="Unassembled WGS sequence"/>
</dbReference>
<evidence type="ECO:0000256" key="1">
    <source>
        <dbReference type="SAM" id="SignalP"/>
    </source>
</evidence>
<feature type="signal peptide" evidence="1">
    <location>
        <begin position="1"/>
        <end position="19"/>
    </location>
</feature>
<dbReference type="AlphaFoldDB" id="A0A0M0J2V8"/>
<name>A0A0M0J2V8_9EUKA</name>
<dbReference type="GO" id="GO:0031204">
    <property type="term" value="P:post-translational protein targeting to membrane, translocation"/>
    <property type="evidence" value="ECO:0007669"/>
    <property type="project" value="InterPro"/>
</dbReference>
<sequence length="302" mass="34576">MQLFLFLVLSLTTLLLCYAGYQILVVDRREEREMVEDSDLFQAIDDKNYDFELPIEVDEYDEKKRELDMGEEPADKRTLPLKLLERAKADIPRIEQLEKDHPRMARLFQRGLLPYHVWEQLLEAEQVMDAEVNTVQAEAELLQKGWGQGVFSQAYQMLRKDREDELRMEQMQKEAAVLTLKFTKPSGGVVTMEADGRKITQQTPMVLRKESAAEEVSFKSEVTAEMVLGSGEDKRTFCTQIPEFVLDVEQEKQWKQIGSDAAGLRLQVRFVRKSHGAKAGFAIEQIRATVPESAKNTAIGST</sequence>
<dbReference type="EMBL" id="JWZX01003407">
    <property type="protein sequence ID" value="KOO20860.1"/>
    <property type="molecule type" value="Genomic_DNA"/>
</dbReference>
<keyword evidence="1" id="KW-0732">Signal</keyword>
<dbReference type="Pfam" id="PF09802">
    <property type="entry name" value="Sec66"/>
    <property type="match status" value="1"/>
</dbReference>
<proteinExistence type="predicted"/>
<evidence type="ECO:0000313" key="2">
    <source>
        <dbReference type="EMBL" id="KOO20860.1"/>
    </source>
</evidence>
<dbReference type="PANTHER" id="PTHR28229:SF1">
    <property type="entry name" value="TRANSLOCATION PROTEIN SEC66"/>
    <property type="match status" value="1"/>
</dbReference>
<organism evidence="2 3">
    <name type="scientific">Chrysochromulina tobinii</name>
    <dbReference type="NCBI Taxonomy" id="1460289"/>
    <lineage>
        <taxon>Eukaryota</taxon>
        <taxon>Haptista</taxon>
        <taxon>Haptophyta</taxon>
        <taxon>Prymnesiophyceae</taxon>
        <taxon>Prymnesiales</taxon>
        <taxon>Chrysochromulinaceae</taxon>
        <taxon>Chrysochromulina</taxon>
    </lineage>
</organism>
<comment type="caution">
    <text evidence="2">The sequence shown here is derived from an EMBL/GenBank/DDBJ whole genome shotgun (WGS) entry which is preliminary data.</text>
</comment>
<protein>
    <submittedName>
        <fullName evidence="2">Translocation protein</fullName>
    </submittedName>
</protein>
<accession>A0A0M0J2V8</accession>
<evidence type="ECO:0000313" key="3">
    <source>
        <dbReference type="Proteomes" id="UP000037460"/>
    </source>
</evidence>
<dbReference type="GO" id="GO:0031207">
    <property type="term" value="C:Sec62/Sec63 complex"/>
    <property type="evidence" value="ECO:0007669"/>
    <property type="project" value="InterPro"/>
</dbReference>
<feature type="chain" id="PRO_5005601444" evidence="1">
    <location>
        <begin position="20"/>
        <end position="302"/>
    </location>
</feature>